<feature type="domain" description="F-box" evidence="1">
    <location>
        <begin position="9"/>
        <end position="56"/>
    </location>
</feature>
<dbReference type="PROSITE" id="PS50181">
    <property type="entry name" value="FBOX"/>
    <property type="match status" value="1"/>
</dbReference>
<dbReference type="SMART" id="SM00256">
    <property type="entry name" value="FBOX"/>
    <property type="match status" value="1"/>
</dbReference>
<name>A0A9P7AE44_9AGAM</name>
<proteinExistence type="predicted"/>
<dbReference type="Gene3D" id="1.20.1280.50">
    <property type="match status" value="1"/>
</dbReference>
<reference evidence="2" key="1">
    <citation type="journal article" date="2020" name="New Phytol.">
        <title>Comparative genomics reveals dynamic genome evolution in host specialist ectomycorrhizal fungi.</title>
        <authorList>
            <person name="Lofgren L.A."/>
            <person name="Nguyen N.H."/>
            <person name="Vilgalys R."/>
            <person name="Ruytinx J."/>
            <person name="Liao H.L."/>
            <person name="Branco S."/>
            <person name="Kuo A."/>
            <person name="LaButti K."/>
            <person name="Lipzen A."/>
            <person name="Andreopoulos W."/>
            <person name="Pangilinan J."/>
            <person name="Riley R."/>
            <person name="Hundley H."/>
            <person name="Na H."/>
            <person name="Barry K."/>
            <person name="Grigoriev I.V."/>
            <person name="Stajich J.E."/>
            <person name="Kennedy P.G."/>
        </authorList>
    </citation>
    <scope>NUCLEOTIDE SEQUENCE</scope>
    <source>
        <strain evidence="2">S12</strain>
    </source>
</reference>
<dbReference type="Proteomes" id="UP000719766">
    <property type="component" value="Unassembled WGS sequence"/>
</dbReference>
<dbReference type="Pfam" id="PF00646">
    <property type="entry name" value="F-box"/>
    <property type="match status" value="1"/>
</dbReference>
<comment type="caution">
    <text evidence="2">The sequence shown here is derived from an EMBL/GenBank/DDBJ whole genome shotgun (WGS) entry which is preliminary data.</text>
</comment>
<gene>
    <name evidence="2" type="ORF">HD556DRAFT_1449190</name>
</gene>
<keyword evidence="3" id="KW-1185">Reference proteome</keyword>
<dbReference type="InterPro" id="IPR036047">
    <property type="entry name" value="F-box-like_dom_sf"/>
</dbReference>
<evidence type="ECO:0000313" key="3">
    <source>
        <dbReference type="Proteomes" id="UP000719766"/>
    </source>
</evidence>
<dbReference type="OrthoDB" id="3174109at2759"/>
<dbReference type="GeneID" id="64601329"/>
<organism evidence="2 3">
    <name type="scientific">Suillus plorans</name>
    <dbReference type="NCBI Taxonomy" id="116603"/>
    <lineage>
        <taxon>Eukaryota</taxon>
        <taxon>Fungi</taxon>
        <taxon>Dikarya</taxon>
        <taxon>Basidiomycota</taxon>
        <taxon>Agaricomycotina</taxon>
        <taxon>Agaricomycetes</taxon>
        <taxon>Agaricomycetidae</taxon>
        <taxon>Boletales</taxon>
        <taxon>Suillineae</taxon>
        <taxon>Suillaceae</taxon>
        <taxon>Suillus</taxon>
    </lineage>
</organism>
<dbReference type="EMBL" id="JABBWE010000085">
    <property type="protein sequence ID" value="KAG1786982.1"/>
    <property type="molecule type" value="Genomic_DNA"/>
</dbReference>
<sequence>MDTDQQGNAEAAFSLPNELIAIVFDELDIVSLLRCKQVCQLFRSVITTNAQLLYKVELFFGRFENGRHCNLDTAGRLRACRQYQQAWNNLAFPDSQIINMQGGLSWELSGGVLCQAMRSRSGLVCVQLPCKIKDIPEREWTINDFGFEIRDFTIDTSQDLVVALEIVGAVPNRTCNVHLRTLMTGEHHPMATMSFVTHLLSDMHEELTFLIQVCGSRIAILCQEHGDDSNSQLVVWDWKSGQQKLFIRDTDLQSFSFVTEDLLLVGVVAAESDEMPRLDILSIDSFREEMEEYKDVSYICGLEYPKMKADVLDMLIRSDPTPGWSPPQTVQTPFFFARSDRIFTITMRVSPAGNSNEECTVLIVALSTIMAQVELSRNTQKRIVPWTQWGPNGSYMLLRSPSDSWVCYVYGMKFIQLLPWKKGNTARVYDFNKYAARRDVRNEQTTEPKLPWTRLGMPQPLNSRCSAFVEEVVTYLPGRVATVEVMPSDSLYDWEAAMIGEDNIVLVSSGARKYGYIAM</sequence>
<accession>A0A9P7AE44</accession>
<dbReference type="InterPro" id="IPR001810">
    <property type="entry name" value="F-box_dom"/>
</dbReference>
<protein>
    <recommendedName>
        <fullName evidence="1">F-box domain-containing protein</fullName>
    </recommendedName>
</protein>
<evidence type="ECO:0000259" key="1">
    <source>
        <dbReference type="PROSITE" id="PS50181"/>
    </source>
</evidence>
<dbReference type="RefSeq" id="XP_041154366.1">
    <property type="nucleotide sequence ID" value="XM_041307565.1"/>
</dbReference>
<dbReference type="AlphaFoldDB" id="A0A9P7AE44"/>
<dbReference type="SUPFAM" id="SSF81383">
    <property type="entry name" value="F-box domain"/>
    <property type="match status" value="1"/>
</dbReference>
<evidence type="ECO:0000313" key="2">
    <source>
        <dbReference type="EMBL" id="KAG1786982.1"/>
    </source>
</evidence>